<reference evidence="1 2" key="1">
    <citation type="submission" date="2020-04" db="EMBL/GenBank/DDBJ databases">
        <title>Thalassotalea sp. M1531, isolated from the surface of marine red alga.</title>
        <authorList>
            <person name="Pang L."/>
            <person name="Lu D.-C."/>
        </authorList>
    </citation>
    <scope>NUCLEOTIDE SEQUENCE [LARGE SCALE GENOMIC DNA]</scope>
    <source>
        <strain evidence="1 2">M1531</strain>
    </source>
</reference>
<protein>
    <recommendedName>
        <fullName evidence="3">Ribosome recycling factor</fullName>
    </recommendedName>
</protein>
<evidence type="ECO:0000313" key="2">
    <source>
        <dbReference type="Proteomes" id="UP000568664"/>
    </source>
</evidence>
<evidence type="ECO:0008006" key="3">
    <source>
        <dbReference type="Google" id="ProtNLM"/>
    </source>
</evidence>
<evidence type="ECO:0000313" key="1">
    <source>
        <dbReference type="EMBL" id="NMP33499.1"/>
    </source>
</evidence>
<dbReference type="EMBL" id="JABBXH010000009">
    <property type="protein sequence ID" value="NMP33499.1"/>
    <property type="molecule type" value="Genomic_DNA"/>
</dbReference>
<proteinExistence type="predicted"/>
<keyword evidence="2" id="KW-1185">Reference proteome</keyword>
<comment type="caution">
    <text evidence="1">The sequence shown here is derived from an EMBL/GenBank/DDBJ whole genome shotgun (WGS) entry which is preliminary data.</text>
</comment>
<dbReference type="InterPro" id="IPR022253">
    <property type="entry name" value="Ribosome_recyc_fac_bac"/>
</dbReference>
<name>A0A7Y0Q7V8_9GAMM</name>
<organism evidence="1 2">
    <name type="scientific">Thalassotalea algicola</name>
    <dbReference type="NCBI Taxonomy" id="2716224"/>
    <lineage>
        <taxon>Bacteria</taxon>
        <taxon>Pseudomonadati</taxon>
        <taxon>Pseudomonadota</taxon>
        <taxon>Gammaproteobacteria</taxon>
        <taxon>Alteromonadales</taxon>
        <taxon>Colwelliaceae</taxon>
        <taxon>Thalassotalea</taxon>
    </lineage>
</organism>
<dbReference type="AlphaFoldDB" id="A0A7Y0Q7V8"/>
<dbReference type="Pfam" id="PF12614">
    <property type="entry name" value="RRF_GI"/>
    <property type="match status" value="1"/>
</dbReference>
<gene>
    <name evidence="1" type="ORF">HII17_18280</name>
</gene>
<dbReference type="Proteomes" id="UP000568664">
    <property type="component" value="Unassembled WGS sequence"/>
</dbReference>
<sequence length="105" mass="12161">MKAYALKAHIREAGCELTRVGRSRNWKLTATRQQLLAIIEIIEQAQESSWLWLAKHLRKQQEDITYDELLHVAKQQEGITVNQLVAKTDCTAAQARRVIDELEFM</sequence>
<accession>A0A7Y0Q7V8</accession>